<keyword evidence="3" id="KW-0687">Ribonucleoprotein</keyword>
<dbReference type="NCBIfam" id="TIGR01171">
    <property type="entry name" value="rplB_bact"/>
    <property type="match status" value="1"/>
</dbReference>
<dbReference type="GO" id="GO:0005762">
    <property type="term" value="C:mitochondrial large ribosomal subunit"/>
    <property type="evidence" value="ECO:0007669"/>
    <property type="project" value="TreeGrafter"/>
</dbReference>
<dbReference type="GO" id="GO:0003723">
    <property type="term" value="F:RNA binding"/>
    <property type="evidence" value="ECO:0007669"/>
    <property type="project" value="InterPro"/>
</dbReference>
<feature type="domain" description="Large ribosomal subunit protein uL2 RNA-binding" evidence="7">
    <location>
        <begin position="42"/>
        <end position="118"/>
    </location>
</feature>
<reference evidence="8" key="2">
    <citation type="submission" date="2014-12" db="EMBL/GenBank/DDBJ databases">
        <title>Complete genome sequence of Mankyua chejuense (Ophioglossaceae).</title>
        <authorList>
            <person name="Kim H.T."/>
            <person name="Kim K.J."/>
        </authorList>
    </citation>
    <scope>NUCLEOTIDE SEQUENCE</scope>
</reference>
<keyword evidence="8" id="KW-0150">Chloroplast</keyword>
<comment type="similarity">
    <text evidence="1">Belongs to the universal ribosomal protein uL2 family.</text>
</comment>
<dbReference type="PROSITE" id="PS00467">
    <property type="entry name" value="RIBOSOMAL_L2"/>
    <property type="match status" value="1"/>
</dbReference>
<dbReference type="GO" id="GO:0032543">
    <property type="term" value="P:mitochondrial translation"/>
    <property type="evidence" value="ECO:0007669"/>
    <property type="project" value="TreeGrafter"/>
</dbReference>
<keyword evidence="2 8" id="KW-0689">Ribosomal protein</keyword>
<dbReference type="SMART" id="SM01383">
    <property type="entry name" value="Ribosomal_L2"/>
    <property type="match status" value="1"/>
</dbReference>
<name>H8Y656_9MONI</name>
<dbReference type="EMBL" id="JF343520">
    <property type="protein sequence ID" value="ADZ48024.1"/>
    <property type="molecule type" value="Genomic_DNA"/>
</dbReference>
<reference evidence="9" key="1">
    <citation type="submission" date="2014-11" db="EMBL/GenBank/DDBJ databases">
        <title>The chloroplast genome evolution of eusporangiate ferns and the origin of Mankyua (Ophioglossaceae).</title>
        <authorList>
            <person name="Kim H.T."/>
            <person name="Kim K.-J."/>
        </authorList>
    </citation>
    <scope>NUCLEOTIDE SEQUENCE</scope>
</reference>
<sequence>MAIRLYGAYTPGTRNRSVLSFDEIVRFKPHKKLTLGRHFKKGRNNRGIITIRHRGGGHKRSYRRIDFRRNKEKISGKIITTEYDPNRNSYICLVNYVDGEKRYILQPEGLNIGDTIISGSGAPISNGNALPLTEMPLGTSVHNIELTPGKGGQLVRSAGTVGKIIAKEGRSATVRLPSGEIRLIFQDCLATVGQVGNTDANNRTSGKAGSRRWLGKRPHVRGVAMNPVDHPHGGGEGRAPIGGKKPLTPWGRVALGGRSRKRTKYSNIFILRHRRKN</sequence>
<organism evidence="8">
    <name type="scientific">Mankyua chejuensis</name>
    <dbReference type="NCBI Taxonomy" id="996148"/>
    <lineage>
        <taxon>Eukaryota</taxon>
        <taxon>Viridiplantae</taxon>
        <taxon>Streptophyta</taxon>
        <taxon>Embryophyta</taxon>
        <taxon>Tracheophyta</taxon>
        <taxon>Polypodiopsida</taxon>
        <taxon>Ophioglossidae</taxon>
        <taxon>Ophioglossales</taxon>
        <taxon>Ophioglossaceae</taxon>
        <taxon>Mankyuoideae</taxon>
        <taxon>Mankyua</taxon>
    </lineage>
</organism>
<dbReference type="SUPFAM" id="SSF50104">
    <property type="entry name" value="Translation proteins SH3-like domain"/>
    <property type="match status" value="1"/>
</dbReference>
<proteinExistence type="inferred from homology"/>
<dbReference type="PIRSF" id="PIRSF002158">
    <property type="entry name" value="Ribosomal_L2"/>
    <property type="match status" value="1"/>
</dbReference>
<evidence type="ECO:0000256" key="5">
    <source>
        <dbReference type="SAM" id="MobiDB-lite"/>
    </source>
</evidence>
<dbReference type="InterPro" id="IPR022669">
    <property type="entry name" value="Ribosomal_uL2_C"/>
</dbReference>
<geneLocation type="plastid" evidence="8"/>
<evidence type="ECO:0000313" key="8">
    <source>
        <dbReference type="EMBL" id="ADZ48024.1"/>
    </source>
</evidence>
<evidence type="ECO:0000259" key="7">
    <source>
        <dbReference type="SMART" id="SM01383"/>
    </source>
</evidence>
<dbReference type="InterPro" id="IPR002171">
    <property type="entry name" value="Ribosomal_uL2"/>
</dbReference>
<dbReference type="InterPro" id="IPR012340">
    <property type="entry name" value="NA-bd_OB-fold"/>
</dbReference>
<evidence type="ECO:0000256" key="2">
    <source>
        <dbReference type="ARBA" id="ARBA00022980"/>
    </source>
</evidence>
<dbReference type="InterPro" id="IPR022671">
    <property type="entry name" value="Ribosomal_uL2_CS"/>
</dbReference>
<keyword evidence="8" id="KW-0934">Plastid</keyword>
<dbReference type="GO" id="GO:0016740">
    <property type="term" value="F:transferase activity"/>
    <property type="evidence" value="ECO:0007669"/>
    <property type="project" value="InterPro"/>
</dbReference>
<dbReference type="SMART" id="SM01382">
    <property type="entry name" value="Ribosomal_L2_C"/>
    <property type="match status" value="1"/>
</dbReference>
<dbReference type="SUPFAM" id="SSF50249">
    <property type="entry name" value="Nucleic acid-binding proteins"/>
    <property type="match status" value="1"/>
</dbReference>
<accession>H8Y656</accession>
<dbReference type="InterPro" id="IPR014726">
    <property type="entry name" value="Ribosomal_uL2_dom3"/>
</dbReference>
<dbReference type="Pfam" id="PF00181">
    <property type="entry name" value="Ribosomal_L2_N"/>
    <property type="match status" value="1"/>
</dbReference>
<dbReference type="Gene3D" id="4.10.950.10">
    <property type="entry name" value="Ribosomal protein L2, domain 3"/>
    <property type="match status" value="1"/>
</dbReference>
<evidence type="ECO:0000256" key="4">
    <source>
        <dbReference type="ARBA" id="ARBA00069872"/>
    </source>
</evidence>
<dbReference type="Pfam" id="PF03947">
    <property type="entry name" value="Ribosomal_L2_C"/>
    <property type="match status" value="1"/>
</dbReference>
<dbReference type="RefSeq" id="YP_005352992.1">
    <property type="nucleotide sequence ID" value="NC_017006.1"/>
</dbReference>
<dbReference type="Gene3D" id="2.30.30.30">
    <property type="match status" value="1"/>
</dbReference>
<dbReference type="InterPro" id="IPR014722">
    <property type="entry name" value="Rib_uL2_dom2"/>
</dbReference>
<dbReference type="Gene3D" id="2.40.50.140">
    <property type="entry name" value="Nucleic acid-binding proteins"/>
    <property type="match status" value="1"/>
</dbReference>
<dbReference type="GO" id="GO:0003735">
    <property type="term" value="F:structural constituent of ribosome"/>
    <property type="evidence" value="ECO:0007669"/>
    <property type="project" value="InterPro"/>
</dbReference>
<evidence type="ECO:0000313" key="9">
    <source>
        <dbReference type="EMBL" id="AJJ48655.1"/>
    </source>
</evidence>
<dbReference type="InterPro" id="IPR008991">
    <property type="entry name" value="Translation_prot_SH3-like_sf"/>
</dbReference>
<feature type="region of interest" description="Disordered" evidence="5">
    <location>
        <begin position="224"/>
        <end position="253"/>
    </location>
</feature>
<dbReference type="FunFam" id="4.10.950.10:FF:000001">
    <property type="entry name" value="50S ribosomal protein L2"/>
    <property type="match status" value="1"/>
</dbReference>
<dbReference type="PANTHER" id="PTHR13691:SF5">
    <property type="entry name" value="LARGE RIBOSOMAL SUBUNIT PROTEIN UL2M"/>
    <property type="match status" value="1"/>
</dbReference>
<dbReference type="AlphaFoldDB" id="H8Y656"/>
<gene>
    <name evidence="8" type="primary">rpl2</name>
</gene>
<evidence type="ECO:0000256" key="1">
    <source>
        <dbReference type="ARBA" id="ARBA00005636"/>
    </source>
</evidence>
<dbReference type="EMBL" id="KP205433">
    <property type="protein sequence ID" value="AJJ48655.1"/>
    <property type="molecule type" value="Genomic_DNA"/>
</dbReference>
<dbReference type="InterPro" id="IPR005880">
    <property type="entry name" value="Ribosomal_uL2_bac/org-type"/>
</dbReference>
<dbReference type="GeneID" id="11945957"/>
<feature type="domain" description="Large ribosomal subunit protein uL2 C-terminal" evidence="6">
    <location>
        <begin position="124"/>
        <end position="253"/>
    </location>
</feature>
<dbReference type="PANTHER" id="PTHR13691">
    <property type="entry name" value="RIBOSOMAL PROTEIN L2"/>
    <property type="match status" value="1"/>
</dbReference>
<dbReference type="HAMAP" id="MF_01320_B">
    <property type="entry name" value="Ribosomal_uL2_B"/>
    <property type="match status" value="1"/>
</dbReference>
<evidence type="ECO:0000259" key="6">
    <source>
        <dbReference type="SMART" id="SM01382"/>
    </source>
</evidence>
<dbReference type="FunFam" id="2.30.30.30:FF:000001">
    <property type="entry name" value="50S ribosomal protein L2"/>
    <property type="match status" value="1"/>
</dbReference>
<protein>
    <recommendedName>
        <fullName evidence="4">Large ribosomal subunit protein uL2m</fullName>
    </recommendedName>
</protein>
<dbReference type="InterPro" id="IPR022666">
    <property type="entry name" value="Ribosomal_uL2_RNA-bd_dom"/>
</dbReference>
<evidence type="ECO:0000256" key="3">
    <source>
        <dbReference type="ARBA" id="ARBA00023274"/>
    </source>
</evidence>